<accession>A0A6H1UE90</accession>
<dbReference type="KEGG" id="fes:HER31_11225"/>
<evidence type="ECO:0000313" key="2">
    <source>
        <dbReference type="Proteomes" id="UP000501602"/>
    </source>
</evidence>
<organism evidence="1 2">
    <name type="scientific">Ferrimonas lipolytica</name>
    <dbReference type="NCBI Taxonomy" id="2724191"/>
    <lineage>
        <taxon>Bacteria</taxon>
        <taxon>Pseudomonadati</taxon>
        <taxon>Pseudomonadota</taxon>
        <taxon>Gammaproteobacteria</taxon>
        <taxon>Alteromonadales</taxon>
        <taxon>Ferrimonadaceae</taxon>
        <taxon>Ferrimonas</taxon>
    </lineage>
</organism>
<keyword evidence="2" id="KW-1185">Reference proteome</keyword>
<gene>
    <name evidence="1" type="ORF">HER31_11225</name>
</gene>
<evidence type="ECO:0000313" key="1">
    <source>
        <dbReference type="EMBL" id="QIZ77401.1"/>
    </source>
</evidence>
<sequence length="347" mass="38562">MLQKHYQHSAMTSINTLEQFLTLAGTQFRVFDMGRRVSPLDTNQFHQFENGEIAYPYPRSGHAWIGLLFWQPAGVKQHYVWFLKLPLDEQGKINPAARSQFLQLVVEALGQDPTVEISKEQHQRLASNPFVFTPSQEKMAVFNARVRVTLAQPASVHLQSVQDYFGGQLGWGNWQQLGLQGLADYCARLPKSQQTQLAKAITQLPSEPAAALINVAEHFDMPAAVNDAWHQRAQASSEELAKITALRGLAGCPELLTPALAKLLATPLSQDALIVIAARLWHGLDHANLMAWLEQLARFPGNLFNQLYMDLVAIPSLRPSVLAALRDPNRSQQLSVAIGHLMSALRG</sequence>
<proteinExistence type="predicted"/>
<dbReference type="EMBL" id="CP051180">
    <property type="protein sequence ID" value="QIZ77401.1"/>
    <property type="molecule type" value="Genomic_DNA"/>
</dbReference>
<dbReference type="InterPro" id="IPR021936">
    <property type="entry name" value="DUF3549"/>
</dbReference>
<reference evidence="1 2" key="1">
    <citation type="submission" date="2020-04" db="EMBL/GenBank/DDBJ databases">
        <title>Ferrimonas sp. S7 isolated from sea water.</title>
        <authorList>
            <person name="Bae S.S."/>
            <person name="Baek K."/>
        </authorList>
    </citation>
    <scope>NUCLEOTIDE SEQUENCE [LARGE SCALE GENOMIC DNA]</scope>
    <source>
        <strain evidence="1 2">S7</strain>
    </source>
</reference>
<protein>
    <submittedName>
        <fullName evidence="1">DUF3549 family protein</fullName>
    </submittedName>
</protein>
<dbReference type="Pfam" id="PF12069">
    <property type="entry name" value="DUF3549"/>
    <property type="match status" value="1"/>
</dbReference>
<dbReference type="AlphaFoldDB" id="A0A6H1UE90"/>
<dbReference type="Proteomes" id="UP000501602">
    <property type="component" value="Chromosome"/>
</dbReference>
<name>A0A6H1UE90_9GAMM</name>
<dbReference type="RefSeq" id="WP_168660661.1">
    <property type="nucleotide sequence ID" value="NZ_CP051180.1"/>
</dbReference>